<evidence type="ECO:0000256" key="2">
    <source>
        <dbReference type="ARBA" id="ARBA00006555"/>
    </source>
</evidence>
<evidence type="ECO:0000313" key="13">
    <source>
        <dbReference type="Proteomes" id="UP000773614"/>
    </source>
</evidence>
<feature type="non-terminal residue" evidence="12">
    <location>
        <position position="1"/>
    </location>
</feature>
<accession>A0A964T209</accession>
<keyword evidence="4" id="KW-1003">Cell membrane</keyword>
<dbReference type="EMBL" id="SPKJ01000009">
    <property type="protein sequence ID" value="MYZ47018.1"/>
    <property type="molecule type" value="Genomic_DNA"/>
</dbReference>
<keyword evidence="5" id="KW-0997">Cell inner membrane</keyword>
<comment type="subcellular location">
    <subcellularLocation>
        <location evidence="1">Cell inner membrane</location>
        <topology evidence="1">Single-pass membrane protein</topology>
        <orientation evidence="1">Periplasmic side</orientation>
    </subcellularLocation>
</comment>
<keyword evidence="3" id="KW-0813">Transport</keyword>
<dbReference type="Gene3D" id="3.30.1150.10">
    <property type="match status" value="1"/>
</dbReference>
<dbReference type="GO" id="GO:0015031">
    <property type="term" value="P:protein transport"/>
    <property type="evidence" value="ECO:0007669"/>
    <property type="project" value="UniProtKB-KW"/>
</dbReference>
<keyword evidence="9" id="KW-0472">Membrane</keyword>
<feature type="domain" description="TonB C-terminal" evidence="11">
    <location>
        <begin position="60"/>
        <end position="148"/>
    </location>
</feature>
<dbReference type="GO" id="GO:0098797">
    <property type="term" value="C:plasma membrane protein complex"/>
    <property type="evidence" value="ECO:0007669"/>
    <property type="project" value="TreeGrafter"/>
</dbReference>
<sequence length="148" mass="15540">KPAQAVPERRERTERQRPEPARNAPPRAAAKASTPAAAKAPVAAAQQSSSGAAPTVSPARWQARLLAHLERRKRYPGAARARGSEGTASVRFSIDASGNVLGASLARSSGVPELDQEVVAMVRRASPVPAPPPGVSRTITVPVRFSLR</sequence>
<dbReference type="GO" id="GO:0031992">
    <property type="term" value="F:energy transducer activity"/>
    <property type="evidence" value="ECO:0007669"/>
    <property type="project" value="TreeGrafter"/>
</dbReference>
<protein>
    <submittedName>
        <fullName evidence="12">Energy transducer TonB</fullName>
    </submittedName>
</protein>
<organism evidence="12 13">
    <name type="scientific">Propylenella binzhouense</name>
    <dbReference type="NCBI Taxonomy" id="2555902"/>
    <lineage>
        <taxon>Bacteria</taxon>
        <taxon>Pseudomonadati</taxon>
        <taxon>Pseudomonadota</taxon>
        <taxon>Alphaproteobacteria</taxon>
        <taxon>Hyphomicrobiales</taxon>
        <taxon>Propylenellaceae</taxon>
        <taxon>Propylenella</taxon>
    </lineage>
</organism>
<dbReference type="PANTHER" id="PTHR33446:SF2">
    <property type="entry name" value="PROTEIN TONB"/>
    <property type="match status" value="1"/>
</dbReference>
<feature type="compositionally biased region" description="Low complexity" evidence="10">
    <location>
        <begin position="21"/>
        <end position="54"/>
    </location>
</feature>
<evidence type="ECO:0000256" key="6">
    <source>
        <dbReference type="ARBA" id="ARBA00022692"/>
    </source>
</evidence>
<evidence type="ECO:0000256" key="8">
    <source>
        <dbReference type="ARBA" id="ARBA00022989"/>
    </source>
</evidence>
<comment type="similarity">
    <text evidence="2">Belongs to the TonB family.</text>
</comment>
<keyword evidence="6" id="KW-0812">Transmembrane</keyword>
<dbReference type="InterPro" id="IPR051045">
    <property type="entry name" value="TonB-dependent_transducer"/>
</dbReference>
<evidence type="ECO:0000256" key="10">
    <source>
        <dbReference type="SAM" id="MobiDB-lite"/>
    </source>
</evidence>
<comment type="caution">
    <text evidence="12">The sequence shown here is derived from an EMBL/GenBank/DDBJ whole genome shotgun (WGS) entry which is preliminary data.</text>
</comment>
<gene>
    <name evidence="12" type="ORF">E4O86_04740</name>
</gene>
<evidence type="ECO:0000256" key="9">
    <source>
        <dbReference type="ARBA" id="ARBA00023136"/>
    </source>
</evidence>
<evidence type="ECO:0000256" key="3">
    <source>
        <dbReference type="ARBA" id="ARBA00022448"/>
    </source>
</evidence>
<dbReference type="AlphaFoldDB" id="A0A964T209"/>
<evidence type="ECO:0000256" key="7">
    <source>
        <dbReference type="ARBA" id="ARBA00022927"/>
    </source>
</evidence>
<dbReference type="SUPFAM" id="SSF74653">
    <property type="entry name" value="TolA/TonB C-terminal domain"/>
    <property type="match status" value="1"/>
</dbReference>
<dbReference type="RefSeq" id="WP_161139368.1">
    <property type="nucleotide sequence ID" value="NZ_SPKJ01000009.1"/>
</dbReference>
<dbReference type="OrthoDB" id="7876885at2"/>
<proteinExistence type="inferred from homology"/>
<evidence type="ECO:0000256" key="5">
    <source>
        <dbReference type="ARBA" id="ARBA00022519"/>
    </source>
</evidence>
<feature type="region of interest" description="Disordered" evidence="10">
    <location>
        <begin position="1"/>
        <end position="58"/>
    </location>
</feature>
<evidence type="ECO:0000256" key="4">
    <source>
        <dbReference type="ARBA" id="ARBA00022475"/>
    </source>
</evidence>
<reference evidence="12" key="1">
    <citation type="submission" date="2019-03" db="EMBL/GenBank/DDBJ databases">
        <title>Afifella sp. nov., isolated from activated sludge.</title>
        <authorList>
            <person name="Li Q."/>
            <person name="Liu Y."/>
        </authorList>
    </citation>
    <scope>NUCLEOTIDE SEQUENCE</scope>
    <source>
        <strain evidence="12">L72</strain>
    </source>
</reference>
<dbReference type="NCBIfam" id="TIGR01352">
    <property type="entry name" value="tonB_Cterm"/>
    <property type="match status" value="1"/>
</dbReference>
<keyword evidence="8" id="KW-1133">Transmembrane helix</keyword>
<dbReference type="PROSITE" id="PS52015">
    <property type="entry name" value="TONB_CTD"/>
    <property type="match status" value="1"/>
</dbReference>
<feature type="compositionally biased region" description="Basic and acidic residues" evidence="10">
    <location>
        <begin position="7"/>
        <end position="20"/>
    </location>
</feature>
<keyword evidence="13" id="KW-1185">Reference proteome</keyword>
<dbReference type="InterPro" id="IPR006260">
    <property type="entry name" value="TonB/TolA_C"/>
</dbReference>
<dbReference type="InterPro" id="IPR037682">
    <property type="entry name" value="TonB_C"/>
</dbReference>
<dbReference type="Proteomes" id="UP000773614">
    <property type="component" value="Unassembled WGS sequence"/>
</dbReference>
<dbReference type="GO" id="GO:0055085">
    <property type="term" value="P:transmembrane transport"/>
    <property type="evidence" value="ECO:0007669"/>
    <property type="project" value="InterPro"/>
</dbReference>
<keyword evidence="7" id="KW-0653">Protein transport</keyword>
<dbReference type="Pfam" id="PF03544">
    <property type="entry name" value="TonB_C"/>
    <property type="match status" value="1"/>
</dbReference>
<dbReference type="PANTHER" id="PTHR33446">
    <property type="entry name" value="PROTEIN TONB-RELATED"/>
    <property type="match status" value="1"/>
</dbReference>
<evidence type="ECO:0000256" key="1">
    <source>
        <dbReference type="ARBA" id="ARBA00004383"/>
    </source>
</evidence>
<name>A0A964T209_9HYPH</name>
<evidence type="ECO:0000313" key="12">
    <source>
        <dbReference type="EMBL" id="MYZ47018.1"/>
    </source>
</evidence>
<evidence type="ECO:0000259" key="11">
    <source>
        <dbReference type="PROSITE" id="PS52015"/>
    </source>
</evidence>